<evidence type="ECO:0000313" key="2">
    <source>
        <dbReference type="EMBL" id="KXX74309.1"/>
    </source>
</evidence>
<dbReference type="Proteomes" id="UP000078237">
    <property type="component" value="Unassembled WGS sequence"/>
</dbReference>
<dbReference type="EMBL" id="LCTW02000366">
    <property type="protein sequence ID" value="KXX74309.1"/>
    <property type="molecule type" value="Genomic_DNA"/>
</dbReference>
<keyword evidence="3" id="KW-1185">Reference proteome</keyword>
<dbReference type="AlphaFoldDB" id="A0A175VT01"/>
<protein>
    <submittedName>
        <fullName evidence="2">Uncharacterized protein</fullName>
    </submittedName>
</protein>
<feature type="region of interest" description="Disordered" evidence="1">
    <location>
        <begin position="254"/>
        <end position="291"/>
    </location>
</feature>
<sequence>MATPSYALTQFTPAPSCGIGTALWAVTKTCYMYASEPATLEINPPWMSCTAVQAGDPPDRYNRECHNDGVSALIDDDGITTYFSACPVGYTAATSFIYPPFYRTFTTTSSGTETITRVEASDVLASRFYCCPSASGFHYKHVYPEDNTITTVHDGTTFSGASYLLPLCRATRVAALSGQTVTLTPYSDTMAWERRRQAETGGHQELITEVWDDAKIVYAGYEAYAVTVFADGHSCYSNCSDYWLNWYTSPERLPTTETSATPTITDGPGPSETANTSPGGGSGGGVTPTSTVASGAHRVGLGGGWARAGALLVATAVAATLAI</sequence>
<feature type="compositionally biased region" description="Low complexity" evidence="1">
    <location>
        <begin position="255"/>
        <end position="265"/>
    </location>
</feature>
<gene>
    <name evidence="2" type="ORF">MMYC01_209344</name>
</gene>
<evidence type="ECO:0000256" key="1">
    <source>
        <dbReference type="SAM" id="MobiDB-lite"/>
    </source>
</evidence>
<evidence type="ECO:0000313" key="3">
    <source>
        <dbReference type="Proteomes" id="UP000078237"/>
    </source>
</evidence>
<accession>A0A175VT01</accession>
<reference evidence="2 3" key="1">
    <citation type="journal article" date="2016" name="Genome Announc.">
        <title>Genome Sequence of Madurella mycetomatis mm55, Isolated from a Human Mycetoma Case in Sudan.</title>
        <authorList>
            <person name="Smit S."/>
            <person name="Derks M.F."/>
            <person name="Bervoets S."/>
            <person name="Fahal A."/>
            <person name="van Leeuwen W."/>
            <person name="van Belkum A."/>
            <person name="van de Sande W.W."/>
        </authorList>
    </citation>
    <scope>NUCLEOTIDE SEQUENCE [LARGE SCALE GENOMIC DNA]</scope>
    <source>
        <strain evidence="3">mm55</strain>
    </source>
</reference>
<name>A0A175VT01_9PEZI</name>
<dbReference type="OrthoDB" id="4588275at2759"/>
<proteinExistence type="predicted"/>
<comment type="caution">
    <text evidence="2">The sequence shown here is derived from an EMBL/GenBank/DDBJ whole genome shotgun (WGS) entry which is preliminary data.</text>
</comment>
<dbReference type="VEuPathDB" id="FungiDB:MMYC01_209344"/>
<organism evidence="2 3">
    <name type="scientific">Madurella mycetomatis</name>
    <dbReference type="NCBI Taxonomy" id="100816"/>
    <lineage>
        <taxon>Eukaryota</taxon>
        <taxon>Fungi</taxon>
        <taxon>Dikarya</taxon>
        <taxon>Ascomycota</taxon>
        <taxon>Pezizomycotina</taxon>
        <taxon>Sordariomycetes</taxon>
        <taxon>Sordariomycetidae</taxon>
        <taxon>Sordariales</taxon>
        <taxon>Sordariales incertae sedis</taxon>
        <taxon>Madurella</taxon>
    </lineage>
</organism>